<evidence type="ECO:0000259" key="9">
    <source>
        <dbReference type="Pfam" id="PF12704"/>
    </source>
</evidence>
<keyword evidence="5 7" id="KW-0472">Membrane</keyword>
<protein>
    <submittedName>
        <fullName evidence="10">FtsX-like permease family protein</fullName>
    </submittedName>
</protein>
<gene>
    <name evidence="10" type="ORF">EOT04_03215</name>
</gene>
<evidence type="ECO:0000256" key="1">
    <source>
        <dbReference type="ARBA" id="ARBA00004651"/>
    </source>
</evidence>
<dbReference type="PANTHER" id="PTHR30572:SF4">
    <property type="entry name" value="ABC TRANSPORTER PERMEASE YTRF"/>
    <property type="match status" value="1"/>
</dbReference>
<dbReference type="AlphaFoldDB" id="A0A4Q0AGE6"/>
<dbReference type="Pfam" id="PF12704">
    <property type="entry name" value="MacB_PCD"/>
    <property type="match status" value="1"/>
</dbReference>
<evidence type="ECO:0000256" key="4">
    <source>
        <dbReference type="ARBA" id="ARBA00022989"/>
    </source>
</evidence>
<dbReference type="Pfam" id="PF02687">
    <property type="entry name" value="FtsX"/>
    <property type="match status" value="1"/>
</dbReference>
<dbReference type="PANTHER" id="PTHR30572">
    <property type="entry name" value="MEMBRANE COMPONENT OF TRANSPORTER-RELATED"/>
    <property type="match status" value="1"/>
</dbReference>
<keyword evidence="2" id="KW-1003">Cell membrane</keyword>
<feature type="transmembrane region" description="Helical" evidence="7">
    <location>
        <begin position="21"/>
        <end position="41"/>
    </location>
</feature>
<dbReference type="EMBL" id="SCKW01000042">
    <property type="protein sequence ID" value="RWZ78036.1"/>
    <property type="molecule type" value="Genomic_DNA"/>
</dbReference>
<keyword evidence="4 7" id="KW-1133">Transmembrane helix</keyword>
<evidence type="ECO:0000313" key="10">
    <source>
        <dbReference type="EMBL" id="RWZ78036.1"/>
    </source>
</evidence>
<feature type="transmembrane region" description="Helical" evidence="7">
    <location>
        <begin position="277"/>
        <end position="307"/>
    </location>
</feature>
<dbReference type="GO" id="GO:0005886">
    <property type="term" value="C:plasma membrane"/>
    <property type="evidence" value="ECO:0007669"/>
    <property type="project" value="UniProtKB-SubCell"/>
</dbReference>
<evidence type="ECO:0000259" key="8">
    <source>
        <dbReference type="Pfam" id="PF02687"/>
    </source>
</evidence>
<dbReference type="InterPro" id="IPR003838">
    <property type="entry name" value="ABC3_permease_C"/>
</dbReference>
<reference evidence="10" key="1">
    <citation type="submission" date="2019-01" db="EMBL/GenBank/DDBJ databases">
        <title>Genomic signatures and co-occurrence patterns of the ultra-small Saccharimodia (Patescibacteria phylum) suggest a symbiotic lifestyle.</title>
        <authorList>
            <person name="Lemos L."/>
            <person name="Medeiros J."/>
            <person name="Andreote F."/>
            <person name="Fernandes G."/>
            <person name="Varani A."/>
            <person name="Oliveira G."/>
            <person name="Pylro V."/>
        </authorList>
    </citation>
    <scope>NUCLEOTIDE SEQUENCE [LARGE SCALE GENOMIC DNA]</scope>
    <source>
        <strain evidence="10">AMD01</strain>
    </source>
</reference>
<evidence type="ECO:0000256" key="5">
    <source>
        <dbReference type="ARBA" id="ARBA00023136"/>
    </source>
</evidence>
<feature type="transmembrane region" description="Helical" evidence="7">
    <location>
        <begin position="372"/>
        <end position="393"/>
    </location>
</feature>
<dbReference type="Proteomes" id="UP000289269">
    <property type="component" value="Unassembled WGS sequence"/>
</dbReference>
<evidence type="ECO:0000313" key="11">
    <source>
        <dbReference type="Proteomes" id="UP000289269"/>
    </source>
</evidence>
<proteinExistence type="inferred from homology"/>
<keyword evidence="3 7" id="KW-0812">Transmembrane</keyword>
<name>A0A4Q0AGE6_9BACT</name>
<accession>A0A4Q0AGE6</accession>
<dbReference type="GO" id="GO:0022857">
    <property type="term" value="F:transmembrane transporter activity"/>
    <property type="evidence" value="ECO:0007669"/>
    <property type="project" value="TreeGrafter"/>
</dbReference>
<feature type="transmembrane region" description="Helical" evidence="7">
    <location>
        <begin position="328"/>
        <end position="352"/>
    </location>
</feature>
<dbReference type="InterPro" id="IPR025857">
    <property type="entry name" value="MacB_PCD"/>
</dbReference>
<dbReference type="InterPro" id="IPR050250">
    <property type="entry name" value="Macrolide_Exporter_MacB"/>
</dbReference>
<comment type="caution">
    <text evidence="10">The sequence shown here is derived from an EMBL/GenBank/DDBJ whole genome shotgun (WGS) entry which is preliminary data.</text>
</comment>
<feature type="domain" description="MacB-like periplasmic core" evidence="9">
    <location>
        <begin position="20"/>
        <end position="250"/>
    </location>
</feature>
<sequence>MIATHVRIALTSLRATRVRTALTTLGIVIGVTSICLVLALGEGVKQALNRQIASQGNDIITIRPGKVDRSAEGKVTSLNFWNTAAASTLTEYDLGTLQTVPGVKFAAPVMLLTGSIKEGARTAAGTSAIIATSPDFIKTQNLQIKYGQFLDLKLDRQTAVLGNGLAVRLFGTDDALGRQVMLRNKPFTVIGVLKPSEAPIGFGGIDYNDSAIVTMDAGKAFNQGVPQLQQINIRLGGNDNPDTVAAAMQALLLKNHGGEEDFAVLKAADTVQITNNAFGLVTLAMSAVASVSLLVGGIGIMNIMLVSVTERTREIGIRKAVGATNGQIMAQFLIEAAVMSLSGGVIGLGLAYAASLVAGSFMSFKPVITGDIAGLALLVSLAVGIVFGVFPAARAAGKDPIEALRALQ</sequence>
<feature type="domain" description="ABC3 transporter permease C-terminal" evidence="8">
    <location>
        <begin position="288"/>
        <end position="400"/>
    </location>
</feature>
<evidence type="ECO:0000256" key="2">
    <source>
        <dbReference type="ARBA" id="ARBA00022475"/>
    </source>
</evidence>
<comment type="subcellular location">
    <subcellularLocation>
        <location evidence="1">Cell membrane</location>
        <topology evidence="1">Multi-pass membrane protein</topology>
    </subcellularLocation>
</comment>
<keyword evidence="11" id="KW-1185">Reference proteome</keyword>
<organism evidence="10 11">
    <name type="scientific">Candidatus Chaera renei</name>
    <dbReference type="NCBI Taxonomy" id="2506947"/>
    <lineage>
        <taxon>Bacteria</taxon>
        <taxon>Candidatus Saccharimonadota</taxon>
        <taxon>Candidatus Saccharimonadia</taxon>
        <taxon>Candidatus Saccharimonadales</taxon>
        <taxon>Candidatus Saccharimonadaceae</taxon>
        <taxon>Candidatus Chaera</taxon>
    </lineage>
</organism>
<evidence type="ECO:0000256" key="3">
    <source>
        <dbReference type="ARBA" id="ARBA00022692"/>
    </source>
</evidence>
<evidence type="ECO:0000256" key="6">
    <source>
        <dbReference type="ARBA" id="ARBA00038076"/>
    </source>
</evidence>
<comment type="similarity">
    <text evidence="6">Belongs to the ABC-4 integral membrane protein family.</text>
</comment>
<evidence type="ECO:0000256" key="7">
    <source>
        <dbReference type="SAM" id="Phobius"/>
    </source>
</evidence>